<sequence length="114" mass="13198">MCYLFCFVHTVFNGDIYKDSNGTIKPAKLSVREAMERPNGRRIKLRFNNEKQAVGDEAELLSGVLGMLGSDYGKFFICEESWRHVTTKEKVYNECVKQIFQFDEDSEGIIKKIF</sequence>
<organism evidence="1 2">
    <name type="scientific">Arachis hypogaea</name>
    <name type="common">Peanut</name>
    <dbReference type="NCBI Taxonomy" id="3818"/>
    <lineage>
        <taxon>Eukaryota</taxon>
        <taxon>Viridiplantae</taxon>
        <taxon>Streptophyta</taxon>
        <taxon>Embryophyta</taxon>
        <taxon>Tracheophyta</taxon>
        <taxon>Spermatophyta</taxon>
        <taxon>Magnoliopsida</taxon>
        <taxon>eudicotyledons</taxon>
        <taxon>Gunneridae</taxon>
        <taxon>Pentapetalae</taxon>
        <taxon>rosids</taxon>
        <taxon>fabids</taxon>
        <taxon>Fabales</taxon>
        <taxon>Fabaceae</taxon>
        <taxon>Papilionoideae</taxon>
        <taxon>50 kb inversion clade</taxon>
        <taxon>dalbergioids sensu lato</taxon>
        <taxon>Dalbergieae</taxon>
        <taxon>Pterocarpus clade</taxon>
        <taxon>Arachis</taxon>
    </lineage>
</organism>
<gene>
    <name evidence="1" type="ORF">Ahy_A05g025628</name>
</gene>
<keyword evidence="2" id="KW-1185">Reference proteome</keyword>
<accession>A0A445D939</accession>
<comment type="caution">
    <text evidence="1">The sequence shown here is derived from an EMBL/GenBank/DDBJ whole genome shotgun (WGS) entry which is preliminary data.</text>
</comment>
<dbReference type="AlphaFoldDB" id="A0A445D939"/>
<evidence type="ECO:0000313" key="2">
    <source>
        <dbReference type="Proteomes" id="UP000289738"/>
    </source>
</evidence>
<dbReference type="Proteomes" id="UP000289738">
    <property type="component" value="Chromosome A05"/>
</dbReference>
<name>A0A445D939_ARAHY</name>
<reference evidence="1 2" key="1">
    <citation type="submission" date="2019-01" db="EMBL/GenBank/DDBJ databases">
        <title>Sequencing of cultivated peanut Arachis hypogaea provides insights into genome evolution and oil improvement.</title>
        <authorList>
            <person name="Chen X."/>
        </authorList>
    </citation>
    <scope>NUCLEOTIDE SEQUENCE [LARGE SCALE GENOMIC DNA]</scope>
    <source>
        <strain evidence="2">cv. Fuhuasheng</strain>
        <tissue evidence="1">Leaves</tissue>
    </source>
</reference>
<evidence type="ECO:0000313" key="1">
    <source>
        <dbReference type="EMBL" id="RYR59698.1"/>
    </source>
</evidence>
<dbReference type="EMBL" id="SDMP01000005">
    <property type="protein sequence ID" value="RYR59698.1"/>
    <property type="molecule type" value="Genomic_DNA"/>
</dbReference>
<proteinExistence type="predicted"/>
<protein>
    <submittedName>
        <fullName evidence="1">Uncharacterized protein</fullName>
    </submittedName>
</protein>